<dbReference type="InterPro" id="IPR037171">
    <property type="entry name" value="NagB/RpiA_transferase-like"/>
</dbReference>
<evidence type="ECO:0000256" key="4">
    <source>
        <dbReference type="ARBA" id="ARBA00023125"/>
    </source>
</evidence>
<keyword evidence="3" id="KW-0805">Transcription regulation</keyword>
<organism evidence="8 9">
    <name type="scientific">Clostridium amylolyticum</name>
    <dbReference type="NCBI Taxonomy" id="1121298"/>
    <lineage>
        <taxon>Bacteria</taxon>
        <taxon>Bacillati</taxon>
        <taxon>Bacillota</taxon>
        <taxon>Clostridia</taxon>
        <taxon>Eubacteriales</taxon>
        <taxon>Clostridiaceae</taxon>
        <taxon>Clostridium</taxon>
    </lineage>
</organism>
<proteinExistence type="predicted"/>
<feature type="domain" description="HTH deoR-type" evidence="7">
    <location>
        <begin position="3"/>
        <end position="58"/>
    </location>
</feature>
<dbReference type="PROSITE" id="PS00894">
    <property type="entry name" value="HTH_DEOR_1"/>
    <property type="match status" value="1"/>
</dbReference>
<dbReference type="AlphaFoldDB" id="A0A1M6LQ46"/>
<dbReference type="InterPro" id="IPR036390">
    <property type="entry name" value="WH_DNA-bd_sf"/>
</dbReference>
<evidence type="ECO:0000256" key="5">
    <source>
        <dbReference type="ARBA" id="ARBA00023163"/>
    </source>
</evidence>
<dbReference type="SMART" id="SM01134">
    <property type="entry name" value="DeoRC"/>
    <property type="match status" value="1"/>
</dbReference>
<dbReference type="EMBL" id="FQZO01000007">
    <property type="protein sequence ID" value="SHJ73348.1"/>
    <property type="molecule type" value="Genomic_DNA"/>
</dbReference>
<dbReference type="PROSITE" id="PS51000">
    <property type="entry name" value="HTH_DEOR_2"/>
    <property type="match status" value="1"/>
</dbReference>
<sequence length="251" mass="29125">MLREERLEKILEMIEKDNIVSINDITEILNVTEMTVRRDLKMLEERGKIIRIHGGAKKKEERMAAELSHNEKRKIHVEEKRYIAQIAASIIKENDIVYIGPGTTNELIYEYLDISYAKIITNSMSIFSKFKDDQRFELILIGGRFRSRTDVFVGNFTNELLEKIRVKKAFVGVNGILGESVTNSNEEEGACQRIILDNSIERYILCDSNKIDKEDFYSFYNLKDVTAVVTDKNINDELKEKYNSIVKIITE</sequence>
<dbReference type="RefSeq" id="WP_073010301.1">
    <property type="nucleotide sequence ID" value="NZ_FQZO01000007.1"/>
</dbReference>
<dbReference type="SUPFAM" id="SSF46785">
    <property type="entry name" value="Winged helix' DNA-binding domain"/>
    <property type="match status" value="1"/>
</dbReference>
<evidence type="ECO:0000256" key="3">
    <source>
        <dbReference type="ARBA" id="ARBA00023015"/>
    </source>
</evidence>
<dbReference type="OrthoDB" id="9797223at2"/>
<keyword evidence="4" id="KW-0238">DNA-binding</keyword>
<keyword evidence="2" id="KW-0678">Repressor</keyword>
<keyword evidence="9" id="KW-1185">Reference proteome</keyword>
<evidence type="ECO:0000256" key="6">
    <source>
        <dbReference type="ARBA" id="ARBA00024937"/>
    </source>
</evidence>
<evidence type="ECO:0000313" key="9">
    <source>
        <dbReference type="Proteomes" id="UP000184080"/>
    </source>
</evidence>
<dbReference type="InterPro" id="IPR018356">
    <property type="entry name" value="Tscrpt_reg_HTH_DeoR_CS"/>
</dbReference>
<name>A0A1M6LQ46_9CLOT</name>
<dbReference type="Gene3D" id="3.40.50.1360">
    <property type="match status" value="1"/>
</dbReference>
<evidence type="ECO:0000259" key="7">
    <source>
        <dbReference type="PROSITE" id="PS51000"/>
    </source>
</evidence>
<dbReference type="Proteomes" id="UP000184080">
    <property type="component" value="Unassembled WGS sequence"/>
</dbReference>
<gene>
    <name evidence="8" type="ORF">SAMN05444401_3739</name>
</gene>
<dbReference type="Gene3D" id="1.10.10.10">
    <property type="entry name" value="Winged helix-like DNA-binding domain superfamily/Winged helix DNA-binding domain"/>
    <property type="match status" value="1"/>
</dbReference>
<evidence type="ECO:0000256" key="1">
    <source>
        <dbReference type="ARBA" id="ARBA00021390"/>
    </source>
</evidence>
<evidence type="ECO:0000313" key="8">
    <source>
        <dbReference type="EMBL" id="SHJ73348.1"/>
    </source>
</evidence>
<dbReference type="Pfam" id="PF00455">
    <property type="entry name" value="DeoRC"/>
    <property type="match status" value="1"/>
</dbReference>
<dbReference type="InterPro" id="IPR036388">
    <property type="entry name" value="WH-like_DNA-bd_sf"/>
</dbReference>
<protein>
    <recommendedName>
        <fullName evidence="1">Lactose phosphotransferase system repressor</fullName>
    </recommendedName>
</protein>
<accession>A0A1M6LQ46</accession>
<dbReference type="GO" id="GO:0003677">
    <property type="term" value="F:DNA binding"/>
    <property type="evidence" value="ECO:0007669"/>
    <property type="project" value="UniProtKB-KW"/>
</dbReference>
<keyword evidence="5" id="KW-0804">Transcription</keyword>
<dbReference type="SUPFAM" id="SSF100950">
    <property type="entry name" value="NagB/RpiA/CoA transferase-like"/>
    <property type="match status" value="1"/>
</dbReference>
<dbReference type="PANTHER" id="PTHR30363:SF4">
    <property type="entry name" value="GLYCEROL-3-PHOSPHATE REGULON REPRESSOR"/>
    <property type="match status" value="1"/>
</dbReference>
<dbReference type="Pfam" id="PF08220">
    <property type="entry name" value="HTH_DeoR"/>
    <property type="match status" value="1"/>
</dbReference>
<dbReference type="InterPro" id="IPR001034">
    <property type="entry name" value="DeoR_HTH"/>
</dbReference>
<dbReference type="STRING" id="1121298.SAMN05444401_3739"/>
<dbReference type="PRINTS" id="PR00037">
    <property type="entry name" value="HTHLACR"/>
</dbReference>
<dbReference type="SMART" id="SM00420">
    <property type="entry name" value="HTH_DEOR"/>
    <property type="match status" value="1"/>
</dbReference>
<dbReference type="PANTHER" id="PTHR30363">
    <property type="entry name" value="HTH-TYPE TRANSCRIPTIONAL REGULATOR SRLR-RELATED"/>
    <property type="match status" value="1"/>
</dbReference>
<reference evidence="8 9" key="1">
    <citation type="submission" date="2016-11" db="EMBL/GenBank/DDBJ databases">
        <authorList>
            <person name="Jaros S."/>
            <person name="Januszkiewicz K."/>
            <person name="Wedrychowicz H."/>
        </authorList>
    </citation>
    <scope>NUCLEOTIDE SEQUENCE [LARGE SCALE GENOMIC DNA]</scope>
    <source>
        <strain evidence="8 9">DSM 21864</strain>
    </source>
</reference>
<comment type="function">
    <text evidence="6">Repressor of the lactose catabolism operon. Galactose-6-phosphate is the inducer.</text>
</comment>
<evidence type="ECO:0000256" key="2">
    <source>
        <dbReference type="ARBA" id="ARBA00022491"/>
    </source>
</evidence>
<dbReference type="GO" id="GO:0003700">
    <property type="term" value="F:DNA-binding transcription factor activity"/>
    <property type="evidence" value="ECO:0007669"/>
    <property type="project" value="InterPro"/>
</dbReference>
<dbReference type="InterPro" id="IPR014036">
    <property type="entry name" value="DeoR-like_C"/>
</dbReference>
<dbReference type="InterPro" id="IPR050313">
    <property type="entry name" value="Carb_Metab_HTH_regulators"/>
</dbReference>